<organism evidence="2 4">
    <name type="scientific">Caerostris darwini</name>
    <dbReference type="NCBI Taxonomy" id="1538125"/>
    <lineage>
        <taxon>Eukaryota</taxon>
        <taxon>Metazoa</taxon>
        <taxon>Ecdysozoa</taxon>
        <taxon>Arthropoda</taxon>
        <taxon>Chelicerata</taxon>
        <taxon>Arachnida</taxon>
        <taxon>Araneae</taxon>
        <taxon>Araneomorphae</taxon>
        <taxon>Entelegynae</taxon>
        <taxon>Araneoidea</taxon>
        <taxon>Araneidae</taxon>
        <taxon>Caerostris</taxon>
    </lineage>
</organism>
<sequence length="111" mass="12598">MEIDVNVVARRAVNRSQKEVCVMHFGEDDHNFSGDENRLAVEYGSFREKKSKSCSEKELLRNAIAALAFPKLRWPPLIKLQGKEIQVNRPAKRHTTPMNSVATINPAQIPE</sequence>
<comment type="caution">
    <text evidence="2">The sequence shown here is derived from an EMBL/GenBank/DDBJ whole genome shotgun (WGS) entry which is preliminary data.</text>
</comment>
<reference evidence="2 4" key="1">
    <citation type="submission" date="2021-06" db="EMBL/GenBank/DDBJ databases">
        <title>Caerostris darwini draft genome.</title>
        <authorList>
            <person name="Kono N."/>
            <person name="Arakawa K."/>
        </authorList>
    </citation>
    <scope>NUCLEOTIDE SEQUENCE [LARGE SCALE GENOMIC DNA]</scope>
</reference>
<feature type="region of interest" description="Disordered" evidence="1">
    <location>
        <begin position="89"/>
        <end position="111"/>
    </location>
</feature>
<dbReference type="AlphaFoldDB" id="A0AAV4MXB9"/>
<evidence type="ECO:0000313" key="2">
    <source>
        <dbReference type="EMBL" id="GIX76016.1"/>
    </source>
</evidence>
<keyword evidence="4" id="KW-1185">Reference proteome</keyword>
<accession>A0AAV4MXB9</accession>
<evidence type="ECO:0000256" key="1">
    <source>
        <dbReference type="SAM" id="MobiDB-lite"/>
    </source>
</evidence>
<dbReference type="Proteomes" id="UP001054837">
    <property type="component" value="Unassembled WGS sequence"/>
</dbReference>
<dbReference type="EMBL" id="BPLQ01000887">
    <property type="protein sequence ID" value="GIX76016.1"/>
    <property type="molecule type" value="Genomic_DNA"/>
</dbReference>
<dbReference type="EMBL" id="BPLQ01001586">
    <property type="protein sequence ID" value="GIX83217.1"/>
    <property type="molecule type" value="Genomic_DNA"/>
</dbReference>
<evidence type="ECO:0000313" key="3">
    <source>
        <dbReference type="EMBL" id="GIX83217.1"/>
    </source>
</evidence>
<feature type="compositionally biased region" description="Polar residues" evidence="1">
    <location>
        <begin position="96"/>
        <end position="111"/>
    </location>
</feature>
<gene>
    <name evidence="2" type="ORF">CDAR_443061</name>
    <name evidence="3" type="ORF">CDAR_501111</name>
</gene>
<name>A0AAV4MXB9_9ARAC</name>
<protein>
    <submittedName>
        <fullName evidence="2">Uncharacterized protein</fullName>
    </submittedName>
</protein>
<proteinExistence type="predicted"/>
<evidence type="ECO:0000313" key="4">
    <source>
        <dbReference type="Proteomes" id="UP001054837"/>
    </source>
</evidence>